<organism evidence="12 13">
    <name type="scientific">Aliiglaciecola litoralis</name>
    <dbReference type="NCBI Taxonomy" id="582857"/>
    <lineage>
        <taxon>Bacteria</taxon>
        <taxon>Pseudomonadati</taxon>
        <taxon>Pseudomonadota</taxon>
        <taxon>Gammaproteobacteria</taxon>
        <taxon>Alteromonadales</taxon>
        <taxon>Alteromonadaceae</taxon>
        <taxon>Aliiglaciecola</taxon>
    </lineage>
</organism>
<keyword evidence="10" id="KW-1133">Transmembrane helix</keyword>
<keyword evidence="13" id="KW-1185">Reference proteome</keyword>
<evidence type="ECO:0000256" key="4">
    <source>
        <dbReference type="ARBA" id="ARBA00022475"/>
    </source>
</evidence>
<evidence type="ECO:0000259" key="11">
    <source>
        <dbReference type="PROSITE" id="PS50109"/>
    </source>
</evidence>
<dbReference type="InterPro" id="IPR003594">
    <property type="entry name" value="HATPase_dom"/>
</dbReference>
<evidence type="ECO:0000256" key="3">
    <source>
        <dbReference type="ARBA" id="ARBA00012438"/>
    </source>
</evidence>
<dbReference type="GO" id="GO:0005524">
    <property type="term" value="F:ATP binding"/>
    <property type="evidence" value="ECO:0007669"/>
    <property type="project" value="UniProtKB-KW"/>
</dbReference>
<dbReference type="Gene3D" id="1.10.287.130">
    <property type="match status" value="1"/>
</dbReference>
<evidence type="ECO:0000256" key="5">
    <source>
        <dbReference type="ARBA" id="ARBA00022553"/>
    </source>
</evidence>
<evidence type="ECO:0000256" key="9">
    <source>
        <dbReference type="ARBA" id="ARBA00022840"/>
    </source>
</evidence>
<dbReference type="SUPFAM" id="SSF55874">
    <property type="entry name" value="ATPase domain of HSP90 chaperone/DNA topoisomerase II/histidine kinase"/>
    <property type="match status" value="1"/>
</dbReference>
<dbReference type="EMBL" id="BAAAFD010000003">
    <property type="protein sequence ID" value="GAA0855296.1"/>
    <property type="molecule type" value="Genomic_DNA"/>
</dbReference>
<dbReference type="InterPro" id="IPR050980">
    <property type="entry name" value="2C_sensor_his_kinase"/>
</dbReference>
<dbReference type="PANTHER" id="PTHR44936">
    <property type="entry name" value="SENSOR PROTEIN CREC"/>
    <property type="match status" value="1"/>
</dbReference>
<sequence length="419" mass="47667">MTRLFLSLYIFIVLSLIVLSAMLRHVFFDLEGVNTEHQAIVSALTVLNREVKDIEPHLDPNLFEITHLSLADMAWSEEEQLALNSGRPITLFNESDKLQIYFQTSDEALIEITLLSNETNDIHYFFYSSVFFVLLAILIALWLWPLWKDLQQLKRAAASIDPNGDIPSVSIEPRSIVFPIAATLNELGSRIRELLNTQRELTGAVAHEFRTPLSRLKFAIANLSQKLPGQWQEMNADVDELEKLVQEMLSYTTMETQQPELNISKIPLLSLCKQRVDHVSAGLDIQRATEDGQPPKISVDYSGEDASILGDEHYIQRAIDNLFHNACRYAKSEIQFSVVVTVEHVVLRIQDDGPGVAESHHKRIFEPFFRPDHGRDRKRGGAGLGLAIVKRIMHWHNGQCWVENVETGGARFCLKFKQK</sequence>
<dbReference type="InterPro" id="IPR005467">
    <property type="entry name" value="His_kinase_dom"/>
</dbReference>
<feature type="domain" description="Histidine kinase" evidence="11">
    <location>
        <begin position="204"/>
        <end position="419"/>
    </location>
</feature>
<name>A0ABP3WT79_9ALTE</name>
<dbReference type="InterPro" id="IPR003661">
    <property type="entry name" value="HisK_dim/P_dom"/>
</dbReference>
<comment type="caution">
    <text evidence="12">The sequence shown here is derived from an EMBL/GenBank/DDBJ whole genome shotgun (WGS) entry which is preliminary data.</text>
</comment>
<dbReference type="SUPFAM" id="SSF47384">
    <property type="entry name" value="Homodimeric domain of signal transducing histidine kinase"/>
    <property type="match status" value="1"/>
</dbReference>
<dbReference type="InterPro" id="IPR036097">
    <property type="entry name" value="HisK_dim/P_sf"/>
</dbReference>
<keyword evidence="8" id="KW-0418">Kinase</keyword>
<dbReference type="PANTHER" id="PTHR44936:SF10">
    <property type="entry name" value="SENSOR PROTEIN RSTB"/>
    <property type="match status" value="1"/>
</dbReference>
<dbReference type="PRINTS" id="PR00344">
    <property type="entry name" value="BCTRLSENSOR"/>
</dbReference>
<dbReference type="Pfam" id="PF00512">
    <property type="entry name" value="HisKA"/>
    <property type="match status" value="1"/>
</dbReference>
<dbReference type="Pfam" id="PF02518">
    <property type="entry name" value="HATPase_c"/>
    <property type="match status" value="1"/>
</dbReference>
<dbReference type="InterPro" id="IPR004358">
    <property type="entry name" value="Sig_transdc_His_kin-like_C"/>
</dbReference>
<evidence type="ECO:0000256" key="8">
    <source>
        <dbReference type="ARBA" id="ARBA00022777"/>
    </source>
</evidence>
<reference evidence="13" key="1">
    <citation type="journal article" date="2019" name="Int. J. Syst. Evol. Microbiol.">
        <title>The Global Catalogue of Microorganisms (GCM) 10K type strain sequencing project: providing services to taxonomists for standard genome sequencing and annotation.</title>
        <authorList>
            <consortium name="The Broad Institute Genomics Platform"/>
            <consortium name="The Broad Institute Genome Sequencing Center for Infectious Disease"/>
            <person name="Wu L."/>
            <person name="Ma J."/>
        </authorList>
    </citation>
    <scope>NUCLEOTIDE SEQUENCE [LARGE SCALE GENOMIC DNA]</scope>
    <source>
        <strain evidence="13">JCM 15896</strain>
    </source>
</reference>
<dbReference type="Gene3D" id="3.30.565.10">
    <property type="entry name" value="Histidine kinase-like ATPase, C-terminal domain"/>
    <property type="match status" value="1"/>
</dbReference>
<evidence type="ECO:0000313" key="12">
    <source>
        <dbReference type="EMBL" id="GAA0855296.1"/>
    </source>
</evidence>
<keyword evidence="7" id="KW-0547">Nucleotide-binding</keyword>
<dbReference type="SMART" id="SM00388">
    <property type="entry name" value="HisKA"/>
    <property type="match status" value="1"/>
</dbReference>
<dbReference type="PROSITE" id="PS50109">
    <property type="entry name" value="HIS_KIN"/>
    <property type="match status" value="1"/>
</dbReference>
<keyword evidence="10" id="KW-0472">Membrane</keyword>
<keyword evidence="4" id="KW-1003">Cell membrane</keyword>
<evidence type="ECO:0000256" key="1">
    <source>
        <dbReference type="ARBA" id="ARBA00000085"/>
    </source>
</evidence>
<dbReference type="Proteomes" id="UP001500359">
    <property type="component" value="Unassembled WGS sequence"/>
</dbReference>
<keyword evidence="6" id="KW-0808">Transferase</keyword>
<proteinExistence type="predicted"/>
<evidence type="ECO:0000256" key="2">
    <source>
        <dbReference type="ARBA" id="ARBA00004651"/>
    </source>
</evidence>
<protein>
    <recommendedName>
        <fullName evidence="3">histidine kinase</fullName>
        <ecNumber evidence="3">2.7.13.3</ecNumber>
    </recommendedName>
</protein>
<comment type="subcellular location">
    <subcellularLocation>
        <location evidence="2">Cell membrane</location>
        <topology evidence="2">Multi-pass membrane protein</topology>
    </subcellularLocation>
</comment>
<comment type="catalytic activity">
    <reaction evidence="1">
        <text>ATP + protein L-histidine = ADP + protein N-phospho-L-histidine.</text>
        <dbReference type="EC" id="2.7.13.3"/>
    </reaction>
</comment>
<keyword evidence="5" id="KW-0597">Phosphoprotein</keyword>
<evidence type="ECO:0000256" key="10">
    <source>
        <dbReference type="SAM" id="Phobius"/>
    </source>
</evidence>
<dbReference type="EC" id="2.7.13.3" evidence="3"/>
<dbReference type="InterPro" id="IPR036890">
    <property type="entry name" value="HATPase_C_sf"/>
</dbReference>
<accession>A0ABP3WT79</accession>
<evidence type="ECO:0000256" key="6">
    <source>
        <dbReference type="ARBA" id="ARBA00022679"/>
    </source>
</evidence>
<keyword evidence="10" id="KW-0812">Transmembrane</keyword>
<feature type="transmembrane region" description="Helical" evidence="10">
    <location>
        <begin position="124"/>
        <end position="147"/>
    </location>
</feature>
<evidence type="ECO:0000256" key="7">
    <source>
        <dbReference type="ARBA" id="ARBA00022741"/>
    </source>
</evidence>
<dbReference type="SMART" id="SM00387">
    <property type="entry name" value="HATPase_c"/>
    <property type="match status" value="1"/>
</dbReference>
<evidence type="ECO:0000313" key="13">
    <source>
        <dbReference type="Proteomes" id="UP001500359"/>
    </source>
</evidence>
<gene>
    <name evidence="12" type="ORF">GCM10009114_13890</name>
</gene>
<dbReference type="RefSeq" id="WP_343858027.1">
    <property type="nucleotide sequence ID" value="NZ_BAAAFD010000003.1"/>
</dbReference>
<keyword evidence="9 12" id="KW-0067">ATP-binding</keyword>
<dbReference type="CDD" id="cd00082">
    <property type="entry name" value="HisKA"/>
    <property type="match status" value="1"/>
</dbReference>